<dbReference type="InterPro" id="IPR003313">
    <property type="entry name" value="AraC-bd"/>
</dbReference>
<evidence type="ECO:0000313" key="6">
    <source>
        <dbReference type="Proteomes" id="UP000002703"/>
    </source>
</evidence>
<dbReference type="PANTHER" id="PTHR11019">
    <property type="entry name" value="HTH-TYPE TRANSCRIPTIONAL REGULATOR NIMR"/>
    <property type="match status" value="1"/>
</dbReference>
<dbReference type="GO" id="GO:0003700">
    <property type="term" value="F:DNA-binding transcription factor activity"/>
    <property type="evidence" value="ECO:0007669"/>
    <property type="project" value="InterPro"/>
</dbReference>
<dbReference type="RefSeq" id="WP_011338361.1">
    <property type="nucleotide sequence ID" value="NC_007493.2"/>
</dbReference>
<dbReference type="eggNOG" id="COG1917">
    <property type="taxonomic scope" value="Bacteria"/>
</dbReference>
<evidence type="ECO:0000256" key="1">
    <source>
        <dbReference type="ARBA" id="ARBA00023015"/>
    </source>
</evidence>
<dbReference type="CDD" id="cd06124">
    <property type="entry name" value="cupin_NimR-like_N"/>
    <property type="match status" value="1"/>
</dbReference>
<reference evidence="6" key="1">
    <citation type="submission" date="2005-09" db="EMBL/GenBank/DDBJ databases">
        <title>Complete sequence of chromosome 1 of Rhodobacter sphaeroides 2.4.1.</title>
        <authorList>
            <person name="Copeland A."/>
            <person name="Lucas S."/>
            <person name="Lapidus A."/>
            <person name="Barry K."/>
            <person name="Detter J.C."/>
            <person name="Glavina T."/>
            <person name="Hammon N."/>
            <person name="Israni S."/>
            <person name="Pitluck S."/>
            <person name="Richardson P."/>
            <person name="Mackenzie C."/>
            <person name="Choudhary M."/>
            <person name="Larimer F."/>
            <person name="Hauser L.J."/>
            <person name="Land M."/>
            <person name="Donohue T.J."/>
            <person name="Kaplan S."/>
        </authorList>
    </citation>
    <scope>NUCLEOTIDE SEQUENCE [LARGE SCALE GENOMIC DNA]</scope>
    <source>
        <strain evidence="6">ATCC 17023 / DSM 158 / JCM 6121 / CCUG 31486 / LMG 2827 / NBRC 12203 / NCIMB 8253 / ATH 2.4.1.</strain>
    </source>
</reference>
<dbReference type="InterPro" id="IPR018060">
    <property type="entry name" value="HTH_AraC"/>
</dbReference>
<dbReference type="InterPro" id="IPR009057">
    <property type="entry name" value="Homeodomain-like_sf"/>
</dbReference>
<dbReference type="EnsemblBacteria" id="ABA79790">
    <property type="protein sequence ID" value="ABA79790"/>
    <property type="gene ID" value="RSP_0616"/>
</dbReference>
<organism evidence="5 6">
    <name type="scientific">Cereibacter sphaeroides (strain ATCC 17023 / DSM 158 / JCM 6121 / CCUG 31486 / LMG 2827 / NBRC 12203 / NCIMB 8253 / ATH 2.4.1.)</name>
    <name type="common">Rhodobacter sphaeroides</name>
    <dbReference type="NCBI Taxonomy" id="272943"/>
    <lineage>
        <taxon>Bacteria</taxon>
        <taxon>Pseudomonadati</taxon>
        <taxon>Pseudomonadota</taxon>
        <taxon>Alphaproteobacteria</taxon>
        <taxon>Rhodobacterales</taxon>
        <taxon>Paracoccaceae</taxon>
        <taxon>Cereibacter</taxon>
    </lineage>
</organism>
<evidence type="ECO:0000313" key="5">
    <source>
        <dbReference type="EMBL" id="ABA79790.1"/>
    </source>
</evidence>
<dbReference type="Pfam" id="PF02311">
    <property type="entry name" value="AraC_binding"/>
    <property type="match status" value="1"/>
</dbReference>
<dbReference type="eggNOG" id="COG2207">
    <property type="taxonomic scope" value="Bacteria"/>
</dbReference>
<name>Q3J094_CERS4</name>
<dbReference type="AlphaFoldDB" id="Q3J094"/>
<dbReference type="Pfam" id="PF12833">
    <property type="entry name" value="HTH_18"/>
    <property type="match status" value="1"/>
</dbReference>
<dbReference type="PhylomeDB" id="Q3J094"/>
<keyword evidence="6" id="KW-1185">Reference proteome</keyword>
<dbReference type="PANTHER" id="PTHR11019:SF199">
    <property type="entry name" value="HTH-TYPE TRANSCRIPTIONAL REGULATOR NIMR"/>
    <property type="match status" value="1"/>
</dbReference>
<evidence type="ECO:0000256" key="3">
    <source>
        <dbReference type="ARBA" id="ARBA00023163"/>
    </source>
</evidence>
<dbReference type="SMART" id="SM00342">
    <property type="entry name" value="HTH_ARAC"/>
    <property type="match status" value="1"/>
</dbReference>
<dbReference type="STRING" id="272943.RSP_0616"/>
<accession>Q3J094</accession>
<dbReference type="GO" id="GO:0043565">
    <property type="term" value="F:sequence-specific DNA binding"/>
    <property type="evidence" value="ECO:0007669"/>
    <property type="project" value="InterPro"/>
</dbReference>
<dbReference type="SUPFAM" id="SSF46689">
    <property type="entry name" value="Homeodomain-like"/>
    <property type="match status" value="2"/>
</dbReference>
<evidence type="ECO:0000256" key="2">
    <source>
        <dbReference type="ARBA" id="ARBA00023125"/>
    </source>
</evidence>
<dbReference type="Proteomes" id="UP000002703">
    <property type="component" value="Chromosome 1"/>
</dbReference>
<dbReference type="Gene3D" id="1.10.10.60">
    <property type="entry name" value="Homeodomain-like"/>
    <property type="match status" value="1"/>
</dbReference>
<evidence type="ECO:0000259" key="4">
    <source>
        <dbReference type="PROSITE" id="PS01124"/>
    </source>
</evidence>
<dbReference type="SUPFAM" id="SSF51182">
    <property type="entry name" value="RmlC-like cupins"/>
    <property type="match status" value="1"/>
</dbReference>
<dbReference type="InterPro" id="IPR011051">
    <property type="entry name" value="RmlC_Cupin_sf"/>
</dbReference>
<dbReference type="PATRIC" id="fig|272943.9.peg.2565"/>
<dbReference type="InterPro" id="IPR014710">
    <property type="entry name" value="RmlC-like_jellyroll"/>
</dbReference>
<sequence length="247" mass="27257">MTRPFTLTRLRKPRGESLPDHSHGAAQLTFAASGMVQVRTEDGVWLVPPQLAAWIPPGAPHRLDILTDADLWMIFWEPSAMACWMPGTFPARAFVSRVSPLLRSLLDAATAADPASERVELMVRLILHELTATEEAPTFLPRPTSAEARRVADLALADRRNELDLDTLARRAATSVRTASRRFPEETGMTLKAWRQRARILWAMTQLGQGQPIARVARDAGFASTAAFSHAFRQVTTVTPSAFLSPP</sequence>
<dbReference type="EMBL" id="CP000143">
    <property type="protein sequence ID" value="ABA79790.1"/>
    <property type="molecule type" value="Genomic_DNA"/>
</dbReference>
<feature type="domain" description="HTH araC/xylS-type" evidence="4">
    <location>
        <begin position="149"/>
        <end position="246"/>
    </location>
</feature>
<dbReference type="Gene3D" id="2.60.120.10">
    <property type="entry name" value="Jelly Rolls"/>
    <property type="match status" value="1"/>
</dbReference>
<gene>
    <name evidence="5" type="ORF">RSP_0616</name>
</gene>
<dbReference type="PROSITE" id="PS01124">
    <property type="entry name" value="HTH_ARAC_FAMILY_2"/>
    <property type="match status" value="1"/>
</dbReference>
<keyword evidence="3" id="KW-0804">Transcription</keyword>
<dbReference type="GeneID" id="3718244"/>
<protein>
    <submittedName>
        <fullName evidence="5">Transcriptional regulator, AraC family</fullName>
    </submittedName>
</protein>
<keyword evidence="1" id="KW-0805">Transcription regulation</keyword>
<keyword evidence="2" id="KW-0238">DNA-binding</keyword>
<dbReference type="OrthoDB" id="9814125at2"/>
<proteinExistence type="predicted"/>
<dbReference type="KEGG" id="rsp:RSP_0616"/>